<accession>A0AA88KPW0</accession>
<dbReference type="InterPro" id="IPR001258">
    <property type="entry name" value="NHL_repeat"/>
</dbReference>
<feature type="repeat" description="NHL" evidence="2">
    <location>
        <begin position="259"/>
        <end position="303"/>
    </location>
</feature>
<dbReference type="InterPro" id="IPR011042">
    <property type="entry name" value="6-blade_b-propeller_TolB-like"/>
</dbReference>
<evidence type="ECO:0000313" key="3">
    <source>
        <dbReference type="EMBL" id="KAG2393623.1"/>
    </source>
</evidence>
<comment type="caution">
    <text evidence="3">The sequence shown here is derived from an EMBL/GenBank/DDBJ whole genome shotgun (WGS) entry which is preliminary data.</text>
</comment>
<sequence length="356" mass="40734">MDTPVHLTLHNHLSLQNHESFQDLFHLYEQLKLKFKNQILKRAFSGHFLPCPSLEMGECVDIAISYSLSSLLILTRKEWCQTKIHVLDLHSKKLLFEMDHLMVASASRLCIEDNFDGNGNDALFFQFYFGGVSKIDLTKTLGSCKKGQDLEQGHYTIWRLKENSHDKAVKKGRSFKDNLVFTCQDSCIRVLSSFTGIPLQTILLDCTDGNPFVSCIDITPEGDLIISETGNNRIRIMREQLTSDNEQAKSEWQTIRIIGRSFGKEGNRYGEFSSPEDVLFDPVGQNIIVIDSRNQRIQVLNLYGRFVGVKNKYMELMTTHSVHRYGYYLNTGSTLCLNGLTGELFVCHRNRVDVFK</sequence>
<name>A0AA88KPW0_NAELO</name>
<dbReference type="Gene3D" id="2.120.10.30">
    <property type="entry name" value="TolB, C-terminal domain"/>
    <property type="match status" value="1"/>
</dbReference>
<dbReference type="GeneID" id="68099608"/>
<dbReference type="AlphaFoldDB" id="A0AA88KPW0"/>
<dbReference type="SUPFAM" id="SSF75011">
    <property type="entry name" value="3-carboxy-cis,cis-mucoante lactonizing enzyme"/>
    <property type="match status" value="1"/>
</dbReference>
<dbReference type="Proteomes" id="UP000816034">
    <property type="component" value="Unassembled WGS sequence"/>
</dbReference>
<dbReference type="EMBL" id="PYSW02000002">
    <property type="protein sequence ID" value="KAG2393623.1"/>
    <property type="molecule type" value="Genomic_DNA"/>
</dbReference>
<evidence type="ECO:0000313" key="4">
    <source>
        <dbReference type="Proteomes" id="UP000816034"/>
    </source>
</evidence>
<protein>
    <submittedName>
        <fullName evidence="3">Uncharacterized protein</fullName>
    </submittedName>
</protein>
<keyword evidence="4" id="KW-1185">Reference proteome</keyword>
<keyword evidence="1" id="KW-0677">Repeat</keyword>
<proteinExistence type="predicted"/>
<dbReference type="PROSITE" id="PS51125">
    <property type="entry name" value="NHL"/>
    <property type="match status" value="1"/>
</dbReference>
<evidence type="ECO:0000256" key="1">
    <source>
        <dbReference type="ARBA" id="ARBA00022737"/>
    </source>
</evidence>
<gene>
    <name evidence="3" type="ORF">C9374_007154</name>
</gene>
<dbReference type="RefSeq" id="XP_044555517.1">
    <property type="nucleotide sequence ID" value="XM_044697094.1"/>
</dbReference>
<organism evidence="3 4">
    <name type="scientific">Naegleria lovaniensis</name>
    <name type="common">Amoeba</name>
    <dbReference type="NCBI Taxonomy" id="51637"/>
    <lineage>
        <taxon>Eukaryota</taxon>
        <taxon>Discoba</taxon>
        <taxon>Heterolobosea</taxon>
        <taxon>Tetramitia</taxon>
        <taxon>Eutetramitia</taxon>
        <taxon>Vahlkampfiidae</taxon>
        <taxon>Naegleria</taxon>
    </lineage>
</organism>
<evidence type="ECO:0000256" key="2">
    <source>
        <dbReference type="PROSITE-ProRule" id="PRU00504"/>
    </source>
</evidence>
<reference evidence="3 4" key="1">
    <citation type="journal article" date="2018" name="BMC Genomics">
        <title>The genome of Naegleria lovaniensis, the basis for a comparative approach to unravel pathogenicity factors of the human pathogenic amoeba N. fowleri.</title>
        <authorList>
            <person name="Liechti N."/>
            <person name="Schurch N."/>
            <person name="Bruggmann R."/>
            <person name="Wittwer M."/>
        </authorList>
    </citation>
    <scope>NUCLEOTIDE SEQUENCE [LARGE SCALE GENOMIC DNA]</scope>
    <source>
        <strain evidence="3 4">ATCC 30569</strain>
    </source>
</reference>